<evidence type="ECO:0000256" key="3">
    <source>
        <dbReference type="ARBA" id="ARBA00022833"/>
    </source>
</evidence>
<comment type="caution">
    <text evidence="9">The sequence shown here is derived from an EMBL/GenBank/DDBJ whole genome shotgun (WGS) entry which is preliminary data.</text>
</comment>
<evidence type="ECO:0000313" key="10">
    <source>
        <dbReference type="Proteomes" id="UP001217089"/>
    </source>
</evidence>
<dbReference type="PANTHER" id="PTHR23080">
    <property type="entry name" value="THAP DOMAIN PROTEIN"/>
    <property type="match status" value="1"/>
</dbReference>
<gene>
    <name evidence="9" type="ORF">KUTeg_000534</name>
</gene>
<dbReference type="Pfam" id="PF05485">
    <property type="entry name" value="THAP"/>
    <property type="match status" value="1"/>
</dbReference>
<keyword evidence="10" id="KW-1185">Reference proteome</keyword>
<dbReference type="InterPro" id="IPR038441">
    <property type="entry name" value="THAP_Znf_sf"/>
</dbReference>
<keyword evidence="3" id="KW-0862">Zinc</keyword>
<organism evidence="9 10">
    <name type="scientific">Tegillarca granosa</name>
    <name type="common">Malaysian cockle</name>
    <name type="synonym">Anadara granosa</name>
    <dbReference type="NCBI Taxonomy" id="220873"/>
    <lineage>
        <taxon>Eukaryota</taxon>
        <taxon>Metazoa</taxon>
        <taxon>Spiralia</taxon>
        <taxon>Lophotrochozoa</taxon>
        <taxon>Mollusca</taxon>
        <taxon>Bivalvia</taxon>
        <taxon>Autobranchia</taxon>
        <taxon>Pteriomorphia</taxon>
        <taxon>Arcoida</taxon>
        <taxon>Arcoidea</taxon>
        <taxon>Arcidae</taxon>
        <taxon>Tegillarca</taxon>
    </lineage>
</organism>
<protein>
    <recommendedName>
        <fullName evidence="8">THAP-type domain-containing protein</fullName>
    </recommendedName>
</protein>
<keyword evidence="1" id="KW-0479">Metal-binding</keyword>
<accession>A0ABQ9G257</accession>
<keyword evidence="7" id="KW-0812">Transmembrane</keyword>
<name>A0ABQ9G257_TEGGR</name>
<evidence type="ECO:0000256" key="4">
    <source>
        <dbReference type="ARBA" id="ARBA00023125"/>
    </source>
</evidence>
<keyword evidence="4 5" id="KW-0238">DNA-binding</keyword>
<keyword evidence="6" id="KW-0175">Coiled coil</keyword>
<keyword evidence="7" id="KW-1133">Transmembrane helix</keyword>
<evidence type="ECO:0000256" key="5">
    <source>
        <dbReference type="PROSITE-ProRule" id="PRU00309"/>
    </source>
</evidence>
<evidence type="ECO:0000256" key="7">
    <source>
        <dbReference type="SAM" id="Phobius"/>
    </source>
</evidence>
<dbReference type="InterPro" id="IPR006612">
    <property type="entry name" value="THAP_Znf"/>
</dbReference>
<evidence type="ECO:0000256" key="2">
    <source>
        <dbReference type="ARBA" id="ARBA00022771"/>
    </source>
</evidence>
<evidence type="ECO:0000259" key="8">
    <source>
        <dbReference type="PROSITE" id="PS50950"/>
    </source>
</evidence>
<feature type="domain" description="THAP-type" evidence="8">
    <location>
        <begin position="6"/>
        <end position="84"/>
    </location>
</feature>
<dbReference type="SUPFAM" id="SSF57716">
    <property type="entry name" value="Glucocorticoid receptor-like (DNA-binding domain)"/>
    <property type="match status" value="1"/>
</dbReference>
<dbReference type="SMART" id="SM00980">
    <property type="entry name" value="THAP"/>
    <property type="match status" value="1"/>
</dbReference>
<keyword evidence="2 5" id="KW-0863">Zinc-finger</keyword>
<dbReference type="Gene3D" id="6.20.210.20">
    <property type="entry name" value="THAP domain"/>
    <property type="match status" value="1"/>
</dbReference>
<dbReference type="Proteomes" id="UP001217089">
    <property type="component" value="Unassembled WGS sequence"/>
</dbReference>
<evidence type="ECO:0000313" key="9">
    <source>
        <dbReference type="EMBL" id="KAJ8322063.1"/>
    </source>
</evidence>
<proteinExistence type="predicted"/>
<sequence>MTAGKMVKSCSVYGCSNRANNAAKEKGIKFFKFPKTGHKRRAWIKALNRKNWTPNKNSYVCSSHFVDGWHAYDREEQDYAPTVFSYKQRPVDKEREERASKRYLSKIFQEAEKNKKTESESMLHLLRRMHNYSSTDTSEDTENQVLLTYDDIDLDIKITENKGVQCDADHLIEENLRLQRENNELRSQISELKWSVNKIKDNDKATRLYTGLPSFAVFVWLFKYVYCIYYM</sequence>
<feature type="coiled-coil region" evidence="6">
    <location>
        <begin position="168"/>
        <end position="202"/>
    </location>
</feature>
<dbReference type="PROSITE" id="PS50950">
    <property type="entry name" value="ZF_THAP"/>
    <property type="match status" value="1"/>
</dbReference>
<dbReference type="EMBL" id="JARBDR010000018">
    <property type="protein sequence ID" value="KAJ8322063.1"/>
    <property type="molecule type" value="Genomic_DNA"/>
</dbReference>
<reference evidence="9 10" key="1">
    <citation type="submission" date="2022-12" db="EMBL/GenBank/DDBJ databases">
        <title>Chromosome-level genome of Tegillarca granosa.</title>
        <authorList>
            <person name="Kim J."/>
        </authorList>
    </citation>
    <scope>NUCLEOTIDE SEQUENCE [LARGE SCALE GENOMIC DNA]</scope>
    <source>
        <strain evidence="9">Teg-2019</strain>
        <tissue evidence="9">Adductor muscle</tissue>
    </source>
</reference>
<evidence type="ECO:0000256" key="6">
    <source>
        <dbReference type="SAM" id="Coils"/>
    </source>
</evidence>
<keyword evidence="7" id="KW-0472">Membrane</keyword>
<evidence type="ECO:0000256" key="1">
    <source>
        <dbReference type="ARBA" id="ARBA00022723"/>
    </source>
</evidence>
<dbReference type="PANTHER" id="PTHR23080:SF143">
    <property type="entry name" value="SI:DKEY-56D12.4"/>
    <property type="match status" value="1"/>
</dbReference>
<feature type="transmembrane region" description="Helical" evidence="7">
    <location>
        <begin position="208"/>
        <end position="226"/>
    </location>
</feature>